<feature type="domain" description="GGDEF" evidence="4">
    <location>
        <begin position="356"/>
        <end position="487"/>
    </location>
</feature>
<evidence type="ECO:0000256" key="2">
    <source>
        <dbReference type="SAM" id="Phobius"/>
    </source>
</evidence>
<dbReference type="InterPro" id="IPR029787">
    <property type="entry name" value="Nucleotide_cyclase"/>
</dbReference>
<feature type="transmembrane region" description="Helical" evidence="2">
    <location>
        <begin position="128"/>
        <end position="148"/>
    </location>
</feature>
<dbReference type="EMBL" id="BOMG01000041">
    <property type="protein sequence ID" value="GID54438.1"/>
    <property type="molecule type" value="Genomic_DNA"/>
</dbReference>
<dbReference type="PANTHER" id="PTHR44757">
    <property type="entry name" value="DIGUANYLATE CYCLASE DGCP"/>
    <property type="match status" value="1"/>
</dbReference>
<feature type="compositionally biased region" description="Low complexity" evidence="1">
    <location>
        <begin position="757"/>
        <end position="771"/>
    </location>
</feature>
<feature type="transmembrane region" description="Helical" evidence="2">
    <location>
        <begin position="190"/>
        <end position="207"/>
    </location>
</feature>
<dbReference type="PROSITE" id="PS50883">
    <property type="entry name" value="EAL"/>
    <property type="match status" value="1"/>
</dbReference>
<proteinExistence type="predicted"/>
<comment type="caution">
    <text evidence="5">The sequence shown here is derived from an EMBL/GenBank/DDBJ whole genome shotgun (WGS) entry which is preliminary data.</text>
</comment>
<feature type="region of interest" description="Disordered" evidence="1">
    <location>
        <begin position="751"/>
        <end position="782"/>
    </location>
</feature>
<evidence type="ECO:0000256" key="1">
    <source>
        <dbReference type="SAM" id="MobiDB-lite"/>
    </source>
</evidence>
<dbReference type="SMART" id="SM00052">
    <property type="entry name" value="EAL"/>
    <property type="match status" value="1"/>
</dbReference>
<gene>
    <name evidence="5" type="ORF">Aco03nite_028420</name>
</gene>
<dbReference type="Proteomes" id="UP000612282">
    <property type="component" value="Unassembled WGS sequence"/>
</dbReference>
<keyword evidence="2" id="KW-0812">Transmembrane</keyword>
<dbReference type="InterPro" id="IPR052155">
    <property type="entry name" value="Biofilm_reg_signaling"/>
</dbReference>
<dbReference type="NCBIfam" id="TIGR00254">
    <property type="entry name" value="GGDEF"/>
    <property type="match status" value="1"/>
</dbReference>
<dbReference type="InterPro" id="IPR001633">
    <property type="entry name" value="EAL_dom"/>
</dbReference>
<dbReference type="InterPro" id="IPR043128">
    <property type="entry name" value="Rev_trsase/Diguanyl_cyclase"/>
</dbReference>
<evidence type="ECO:0000313" key="5">
    <source>
        <dbReference type="EMBL" id="GID54438.1"/>
    </source>
</evidence>
<feature type="domain" description="EAL" evidence="3">
    <location>
        <begin position="496"/>
        <end position="751"/>
    </location>
</feature>
<feature type="transmembrane region" description="Helical" evidence="2">
    <location>
        <begin position="160"/>
        <end position="178"/>
    </location>
</feature>
<dbReference type="SUPFAM" id="SSF141868">
    <property type="entry name" value="EAL domain-like"/>
    <property type="match status" value="1"/>
</dbReference>
<dbReference type="PANTHER" id="PTHR44757:SF2">
    <property type="entry name" value="BIOFILM ARCHITECTURE MAINTENANCE PROTEIN MBAA"/>
    <property type="match status" value="1"/>
</dbReference>
<keyword evidence="2" id="KW-1133">Transmembrane helix</keyword>
<organism evidence="5 6">
    <name type="scientific">Actinoplanes couchii</name>
    <dbReference type="NCBI Taxonomy" id="403638"/>
    <lineage>
        <taxon>Bacteria</taxon>
        <taxon>Bacillati</taxon>
        <taxon>Actinomycetota</taxon>
        <taxon>Actinomycetes</taxon>
        <taxon>Micromonosporales</taxon>
        <taxon>Micromonosporaceae</taxon>
        <taxon>Actinoplanes</taxon>
    </lineage>
</organism>
<dbReference type="InterPro" id="IPR035919">
    <property type="entry name" value="EAL_sf"/>
</dbReference>
<feature type="transmembrane region" description="Helical" evidence="2">
    <location>
        <begin position="97"/>
        <end position="116"/>
    </location>
</feature>
<feature type="transmembrane region" description="Helical" evidence="2">
    <location>
        <begin position="288"/>
        <end position="310"/>
    </location>
</feature>
<sequence length="782" mass="82911">MWLDGNRGRRRLLLAGVLLALAAPLLSGTARQAAYVAVSATALTAVRNGLRRYPRSRRWAWWPLGAAMLCSVVANAIWGAGMAAGMPVPDQLTVVDVVYLAMYPLLAAGLLAMPVGSRRLGWTGMTEAGIMLCTGTVLAWTLLYNPFVDDSGPWPGAVSVLAYPLLDLLVLAAATRMIAVRRTLTWPDRALLAAVSVLTVADVVYFVSTATGGSWSGSGWSATGWLLAFLLIAAAAWHPEAAGVAVPDRRAHGRSRLSLAGDVGLVLLGPAATVWLKLTEQQQSPLDLVDLVLPLTTTACTALLLVLRLIHTGGLAGRRAAELREAQREMTHRSRHDALTGLPNRAALEGHLTGTYAGALITVDLDGFKDVNERFGHPTGDALLTVVAARLREVTAAGETAARLGGDEFALLIPAVGTLSATDRAACLLSRLREPIEAAGHTLHLTASAGIRVFDRTADPVSVLADADLALYAAKAAGKDQATLYDVALRVEQAERMRLLERLRESVDAGEFAVHYQPIVSLDDDRPVAVEALVRWTPPGRPPISPDRFIPAAEDSGLIVVLGEWVLRQACADAVAWHRRWGTTLTVNVSPRQLVDPQFTTKALAALRDSGLPPQALTLEITEGVLVKAGPEAHQALLHLSALRSEGVRVAIDDFGTGYSSLAYLRDLPIDVLKIDRSFMPSDNTDTQQAALVRAIVDLAAGLGLTTVAEGVETADHADLLRDLGCERGQGYHFARPIPAAHLTALLADTDTDTIHPDPATDQDAATAGDGESAPDGVRAGG</sequence>
<protein>
    <recommendedName>
        <fullName evidence="7">Diguanylate cyclase/phosphodiesterase</fullName>
    </recommendedName>
</protein>
<feature type="transmembrane region" description="Helical" evidence="2">
    <location>
        <begin position="62"/>
        <end position="85"/>
    </location>
</feature>
<keyword evidence="2" id="KW-0472">Membrane</keyword>
<feature type="transmembrane region" description="Helical" evidence="2">
    <location>
        <begin position="32"/>
        <end position="50"/>
    </location>
</feature>
<accession>A0ABQ3X7R2</accession>
<evidence type="ECO:0000259" key="3">
    <source>
        <dbReference type="PROSITE" id="PS50883"/>
    </source>
</evidence>
<keyword evidence="6" id="KW-1185">Reference proteome</keyword>
<dbReference type="PROSITE" id="PS50887">
    <property type="entry name" value="GGDEF"/>
    <property type="match status" value="1"/>
</dbReference>
<dbReference type="Pfam" id="PF00990">
    <property type="entry name" value="GGDEF"/>
    <property type="match status" value="1"/>
</dbReference>
<evidence type="ECO:0000259" key="4">
    <source>
        <dbReference type="PROSITE" id="PS50887"/>
    </source>
</evidence>
<evidence type="ECO:0008006" key="7">
    <source>
        <dbReference type="Google" id="ProtNLM"/>
    </source>
</evidence>
<dbReference type="CDD" id="cd01949">
    <property type="entry name" value="GGDEF"/>
    <property type="match status" value="1"/>
</dbReference>
<dbReference type="CDD" id="cd01948">
    <property type="entry name" value="EAL"/>
    <property type="match status" value="1"/>
</dbReference>
<feature type="transmembrane region" description="Helical" evidence="2">
    <location>
        <begin position="257"/>
        <end position="276"/>
    </location>
</feature>
<feature type="transmembrane region" description="Helical" evidence="2">
    <location>
        <begin position="219"/>
        <end position="237"/>
    </location>
</feature>
<name>A0ABQ3X7R2_9ACTN</name>
<dbReference type="SUPFAM" id="SSF55073">
    <property type="entry name" value="Nucleotide cyclase"/>
    <property type="match status" value="1"/>
</dbReference>
<dbReference type="Gene3D" id="3.30.70.270">
    <property type="match status" value="1"/>
</dbReference>
<reference evidence="5 6" key="1">
    <citation type="submission" date="2021-01" db="EMBL/GenBank/DDBJ databases">
        <title>Whole genome shotgun sequence of Actinoplanes couchii NBRC 106145.</title>
        <authorList>
            <person name="Komaki H."/>
            <person name="Tamura T."/>
        </authorList>
    </citation>
    <scope>NUCLEOTIDE SEQUENCE [LARGE SCALE GENOMIC DNA]</scope>
    <source>
        <strain evidence="5 6">NBRC 106145</strain>
    </source>
</reference>
<dbReference type="Pfam" id="PF00563">
    <property type="entry name" value="EAL"/>
    <property type="match status" value="1"/>
</dbReference>
<dbReference type="Gene3D" id="3.20.20.450">
    <property type="entry name" value="EAL domain"/>
    <property type="match status" value="1"/>
</dbReference>
<evidence type="ECO:0000313" key="6">
    <source>
        <dbReference type="Proteomes" id="UP000612282"/>
    </source>
</evidence>
<dbReference type="InterPro" id="IPR000160">
    <property type="entry name" value="GGDEF_dom"/>
</dbReference>
<dbReference type="SMART" id="SM00267">
    <property type="entry name" value="GGDEF"/>
    <property type="match status" value="1"/>
</dbReference>